<accession>A0A326U6M4</accession>
<dbReference type="Proteomes" id="UP000248806">
    <property type="component" value="Unassembled WGS sequence"/>
</dbReference>
<keyword evidence="3" id="KW-1185">Reference proteome</keyword>
<evidence type="ECO:0000256" key="1">
    <source>
        <dbReference type="SAM" id="MobiDB-lite"/>
    </source>
</evidence>
<comment type="caution">
    <text evidence="2">The sequence shown here is derived from an EMBL/GenBank/DDBJ whole genome shotgun (WGS) entry which is preliminary data.</text>
</comment>
<dbReference type="EMBL" id="QKUF01000011">
    <property type="protein sequence ID" value="PZW27977.1"/>
    <property type="molecule type" value="Genomic_DNA"/>
</dbReference>
<evidence type="ECO:0000313" key="3">
    <source>
        <dbReference type="Proteomes" id="UP000248806"/>
    </source>
</evidence>
<proteinExistence type="predicted"/>
<sequence>MKMYLLQQTKEQSFLVLLDRNQPVTKNRQGGPDQAIPDREPPTKLTHRHTETRRTELRRSIAGIDPS</sequence>
<evidence type="ECO:0000313" key="2">
    <source>
        <dbReference type="EMBL" id="PZW27977.1"/>
    </source>
</evidence>
<gene>
    <name evidence="2" type="ORF">EI42_03355</name>
</gene>
<feature type="region of interest" description="Disordered" evidence="1">
    <location>
        <begin position="23"/>
        <end position="67"/>
    </location>
</feature>
<organism evidence="2 3">
    <name type="scientific">Thermosporothrix hazakensis</name>
    <dbReference type="NCBI Taxonomy" id="644383"/>
    <lineage>
        <taxon>Bacteria</taxon>
        <taxon>Bacillati</taxon>
        <taxon>Chloroflexota</taxon>
        <taxon>Ktedonobacteria</taxon>
        <taxon>Ktedonobacterales</taxon>
        <taxon>Thermosporotrichaceae</taxon>
        <taxon>Thermosporothrix</taxon>
    </lineage>
</organism>
<dbReference type="AlphaFoldDB" id="A0A326U6M4"/>
<feature type="compositionally biased region" description="Basic and acidic residues" evidence="1">
    <location>
        <begin position="36"/>
        <end position="59"/>
    </location>
</feature>
<reference evidence="2 3" key="1">
    <citation type="submission" date="2018-06" db="EMBL/GenBank/DDBJ databases">
        <title>Genomic Encyclopedia of Archaeal and Bacterial Type Strains, Phase II (KMG-II): from individual species to whole genera.</title>
        <authorList>
            <person name="Goeker M."/>
        </authorList>
    </citation>
    <scope>NUCLEOTIDE SEQUENCE [LARGE SCALE GENOMIC DNA]</scope>
    <source>
        <strain evidence="2 3">ATCC BAA-1881</strain>
    </source>
</reference>
<protein>
    <submittedName>
        <fullName evidence="2">Uncharacterized protein</fullName>
    </submittedName>
</protein>
<name>A0A326U6M4_THEHA</name>